<evidence type="ECO:0000313" key="2">
    <source>
        <dbReference type="Proteomes" id="UP000717996"/>
    </source>
</evidence>
<organism evidence="1 2">
    <name type="scientific">Rhizopus oryzae</name>
    <name type="common">Mucormycosis agent</name>
    <name type="synonym">Rhizopus arrhizus var. delemar</name>
    <dbReference type="NCBI Taxonomy" id="64495"/>
    <lineage>
        <taxon>Eukaryota</taxon>
        <taxon>Fungi</taxon>
        <taxon>Fungi incertae sedis</taxon>
        <taxon>Mucoromycota</taxon>
        <taxon>Mucoromycotina</taxon>
        <taxon>Mucoromycetes</taxon>
        <taxon>Mucorales</taxon>
        <taxon>Mucorineae</taxon>
        <taxon>Rhizopodaceae</taxon>
        <taxon>Rhizopus</taxon>
    </lineage>
</organism>
<name>A0A9P6YBA3_RHIOR</name>
<dbReference type="Proteomes" id="UP000717996">
    <property type="component" value="Unassembled WGS sequence"/>
</dbReference>
<dbReference type="OrthoDB" id="2277683at2759"/>
<protein>
    <submittedName>
        <fullName evidence="1">Uncharacterized protein</fullName>
    </submittedName>
</protein>
<evidence type="ECO:0000313" key="1">
    <source>
        <dbReference type="EMBL" id="KAG1544073.1"/>
    </source>
</evidence>
<reference evidence="1" key="1">
    <citation type="journal article" date="2020" name="Microb. Genom.">
        <title>Genetic diversity of clinical and environmental Mucorales isolates obtained from an investigation of mucormycosis cases among solid organ transplant recipients.</title>
        <authorList>
            <person name="Nguyen M.H."/>
            <person name="Kaul D."/>
            <person name="Muto C."/>
            <person name="Cheng S.J."/>
            <person name="Richter R.A."/>
            <person name="Bruno V.M."/>
            <person name="Liu G."/>
            <person name="Beyhan S."/>
            <person name="Sundermann A.J."/>
            <person name="Mounaud S."/>
            <person name="Pasculle A.W."/>
            <person name="Nierman W.C."/>
            <person name="Driscoll E."/>
            <person name="Cumbie R."/>
            <person name="Clancy C.J."/>
            <person name="Dupont C.L."/>
        </authorList>
    </citation>
    <scope>NUCLEOTIDE SEQUENCE</scope>
    <source>
        <strain evidence="1">GL16</strain>
    </source>
</reference>
<dbReference type="EMBL" id="JAANIT010000841">
    <property type="protein sequence ID" value="KAG1544073.1"/>
    <property type="molecule type" value="Genomic_DNA"/>
</dbReference>
<sequence length="67" mass="7496">MILSFPLTVGTVPSMSTTTSHPSDVAHVPIEMDQWNTTHLTQPNHDLPSYFEVMREGMPPSPFVEDN</sequence>
<dbReference type="AlphaFoldDB" id="A0A9P6YBA3"/>
<accession>A0A9P6YBA3</accession>
<comment type="caution">
    <text evidence="1">The sequence shown here is derived from an EMBL/GenBank/DDBJ whole genome shotgun (WGS) entry which is preliminary data.</text>
</comment>
<gene>
    <name evidence="1" type="ORF">G6F51_006285</name>
</gene>
<proteinExistence type="predicted"/>